<feature type="transmembrane region" description="Helical" evidence="1">
    <location>
        <begin position="117"/>
        <end position="137"/>
    </location>
</feature>
<dbReference type="InterPro" id="IPR009339">
    <property type="entry name" value="DUF998"/>
</dbReference>
<protein>
    <submittedName>
        <fullName evidence="2">DUF998 domain-containing protein</fullName>
    </submittedName>
</protein>
<organism evidence="2 3">
    <name type="scientific">Halolamina salina</name>
    <dbReference type="NCBI Taxonomy" id="1220023"/>
    <lineage>
        <taxon>Archaea</taxon>
        <taxon>Methanobacteriati</taxon>
        <taxon>Methanobacteriota</taxon>
        <taxon>Stenosarchaea group</taxon>
        <taxon>Halobacteria</taxon>
        <taxon>Halobacteriales</taxon>
        <taxon>Haloferacaceae</taxon>
    </lineage>
</organism>
<keyword evidence="1" id="KW-0472">Membrane</keyword>
<feature type="transmembrane region" description="Helical" evidence="1">
    <location>
        <begin position="59"/>
        <end position="81"/>
    </location>
</feature>
<dbReference type="PANTHER" id="PTHR42241:SF2">
    <property type="entry name" value="HYPOTHETICAL MEMBRANE PROTEIN, CONSERVED, DUF998 FAMILY"/>
    <property type="match status" value="1"/>
</dbReference>
<dbReference type="Pfam" id="PF06197">
    <property type="entry name" value="DUF998"/>
    <property type="match status" value="1"/>
</dbReference>
<name>A0ABD6B6S0_9EURY</name>
<feature type="transmembrane region" description="Helical" evidence="1">
    <location>
        <begin position="21"/>
        <end position="39"/>
    </location>
</feature>
<dbReference type="Proteomes" id="UP001597111">
    <property type="component" value="Unassembled WGS sequence"/>
</dbReference>
<feature type="transmembrane region" description="Helical" evidence="1">
    <location>
        <begin position="93"/>
        <end position="111"/>
    </location>
</feature>
<accession>A0ABD6B6S0</accession>
<feature type="transmembrane region" description="Helical" evidence="1">
    <location>
        <begin position="170"/>
        <end position="188"/>
    </location>
</feature>
<reference evidence="2 3" key="1">
    <citation type="journal article" date="2019" name="Int. J. Syst. Evol. Microbiol.">
        <title>The Global Catalogue of Microorganisms (GCM) 10K type strain sequencing project: providing services to taxonomists for standard genome sequencing and annotation.</title>
        <authorList>
            <consortium name="The Broad Institute Genomics Platform"/>
            <consortium name="The Broad Institute Genome Sequencing Center for Infectious Disease"/>
            <person name="Wu L."/>
            <person name="Ma J."/>
        </authorList>
    </citation>
    <scope>NUCLEOTIDE SEQUENCE [LARGE SCALE GENOMIC DNA]</scope>
    <source>
        <strain evidence="2 3">CGMCC 1.12285</strain>
    </source>
</reference>
<dbReference type="PANTHER" id="PTHR42241">
    <property type="entry name" value="HYPOTHETICAL MEMBRANE PROTEIN, CONSERVED, DUF998 FAMILY"/>
    <property type="match status" value="1"/>
</dbReference>
<dbReference type="RefSeq" id="WP_379818352.1">
    <property type="nucleotide sequence ID" value="NZ_JBHUDH010000066.1"/>
</dbReference>
<comment type="caution">
    <text evidence="2">The sequence shown here is derived from an EMBL/GenBank/DDBJ whole genome shotgun (WGS) entry which is preliminary data.</text>
</comment>
<evidence type="ECO:0000313" key="2">
    <source>
        <dbReference type="EMBL" id="MFD1526119.1"/>
    </source>
</evidence>
<keyword evidence="1" id="KW-1133">Transmembrane helix</keyword>
<dbReference type="AlphaFoldDB" id="A0ABD6B6S0"/>
<proteinExistence type="predicted"/>
<dbReference type="EMBL" id="JBHUDH010000066">
    <property type="protein sequence ID" value="MFD1526119.1"/>
    <property type="molecule type" value="Genomic_DNA"/>
</dbReference>
<evidence type="ECO:0000256" key="1">
    <source>
        <dbReference type="SAM" id="Phobius"/>
    </source>
</evidence>
<keyword evidence="3" id="KW-1185">Reference proteome</keyword>
<feature type="transmembrane region" description="Helical" evidence="1">
    <location>
        <begin position="146"/>
        <end position="164"/>
    </location>
</feature>
<sequence>MSAQLSLDATTPQRGIARLTGPVAVVVSIGGILLATALSPTFSWTTGALSDLGVTPGTAWLFNGSLIVGGLVGAPYAWALWSAAADPLGRLRAGSYLLALIAMAGVGLAPAGRPLHFPFAVSFFALAALTAVVDGVARFRLDSGKLALAVGVLAPVAWPVWLLWVGSPGIAVPEFVGAALFGVWVVALSPERPGRPA</sequence>
<evidence type="ECO:0000313" key="3">
    <source>
        <dbReference type="Proteomes" id="UP001597111"/>
    </source>
</evidence>
<gene>
    <name evidence="2" type="ORF">ACFR9S_07355</name>
</gene>
<keyword evidence="1" id="KW-0812">Transmembrane</keyword>